<dbReference type="Proteomes" id="UP000291600">
    <property type="component" value="Unassembled WGS sequence"/>
</dbReference>
<evidence type="ECO:0000259" key="4">
    <source>
        <dbReference type="Pfam" id="PF11380"/>
    </source>
</evidence>
<reference evidence="6" key="1">
    <citation type="journal article" date="2016" name="PLoS ONE">
        <title>Genetic Diversity of O-Antigens in Hafnia alvei and the Development of a Suspension Array for Serotype Detection.</title>
        <authorList>
            <person name="Duan Z."/>
            <person name="Niedziela T."/>
            <person name="Lugowski C."/>
            <person name="Cao B."/>
            <person name="Wang T."/>
            <person name="Xu L."/>
            <person name="Yang B."/>
            <person name="Liu B."/>
            <person name="Wang L."/>
        </authorList>
    </citation>
    <scope>NUCLEOTIDE SEQUENCE</scope>
    <source>
        <strain evidence="6">PCM1210</strain>
    </source>
</reference>
<keyword evidence="2 6" id="KW-0808">Transferase</keyword>
<dbReference type="Pfam" id="PF17101">
    <property type="entry name" value="Stealth_CR1"/>
    <property type="match status" value="1"/>
</dbReference>
<evidence type="ECO:0000313" key="8">
    <source>
        <dbReference type="Proteomes" id="UP000291600"/>
    </source>
</evidence>
<dbReference type="PANTHER" id="PTHR24045:SF0">
    <property type="entry name" value="N-ACETYLGLUCOSAMINE-1-PHOSPHOTRANSFERASE SUBUNITS ALPHA_BETA"/>
    <property type="match status" value="1"/>
</dbReference>
<evidence type="ECO:0000256" key="3">
    <source>
        <dbReference type="ARBA" id="ARBA00023169"/>
    </source>
</evidence>
<gene>
    <name evidence="7" type="ORF">EYY96_22190</name>
</gene>
<comment type="similarity">
    <text evidence="1">Belongs to the stealth family.</text>
</comment>
<proteinExistence type="inferred from homology"/>
<feature type="domain" description="Stealth protein CR2 conserved region 2" evidence="4">
    <location>
        <begin position="37"/>
        <end position="139"/>
    </location>
</feature>
<dbReference type="Pfam" id="PF11380">
    <property type="entry name" value="Stealth_CR2"/>
    <property type="match status" value="1"/>
</dbReference>
<organism evidence="6">
    <name type="scientific">Hafnia alvei</name>
    <dbReference type="NCBI Taxonomy" id="569"/>
    <lineage>
        <taxon>Bacteria</taxon>
        <taxon>Pseudomonadati</taxon>
        <taxon>Pseudomonadota</taxon>
        <taxon>Gammaproteobacteria</taxon>
        <taxon>Enterobacterales</taxon>
        <taxon>Hafniaceae</taxon>
        <taxon>Hafnia</taxon>
    </lineage>
</organism>
<dbReference type="InterPro" id="IPR021520">
    <property type="entry name" value="Stealth_CR2"/>
</dbReference>
<evidence type="ECO:0000259" key="5">
    <source>
        <dbReference type="Pfam" id="PF17101"/>
    </source>
</evidence>
<keyword evidence="3" id="KW-0270">Exopolysaccharide synthesis</keyword>
<protein>
    <submittedName>
        <fullName evidence="6">Capsular polysaccharide phosphotransferase Cps12A</fullName>
        <ecNumber evidence="6">2.7.-.-</ecNumber>
    </submittedName>
</protein>
<dbReference type="InterPro" id="IPR031358">
    <property type="entry name" value="Stealth_CR1"/>
</dbReference>
<evidence type="ECO:0000256" key="2">
    <source>
        <dbReference type="ARBA" id="ARBA00022679"/>
    </source>
</evidence>
<dbReference type="GO" id="GO:0000271">
    <property type="term" value="P:polysaccharide biosynthetic process"/>
    <property type="evidence" value="ECO:0007669"/>
    <property type="project" value="UniProtKB-KW"/>
</dbReference>
<sequence>MSEIDFVITWVDPSDRKWLEQCKKHSSLNDKNFDELRFRDWGLLKYWFRAVESYAPWVRKIHFVTCGQVPEWLNIQHEKLNCVEHSDFIPHQYLPTFNSHTIELNLHRIDGLAEKFVYFNDDLFLTSSVSETFFFKQNQPRDALISNAISGSNIGHILLNNIKIINKNFNKKKSIKNNFFKWFSPKYGIDLFRNFALLPWPNFTGFVDPHMANSFLKSTFQTVWQKEYPTLNSACESKFRSEKDVNQYLMRYWQLVEGNFYPQKIERHSTFYEYNDLEINLEFLFDRKIKMVCVNDGFVNDYEKAKSVTLSVFQKKYPLKSSFEL</sequence>
<dbReference type="RefSeq" id="WP_130971792.1">
    <property type="nucleotide sequence ID" value="NZ_SITJ01000081.1"/>
</dbReference>
<accession>A0A172X090</accession>
<name>A0A172X090_HAFAL</name>
<evidence type="ECO:0000313" key="7">
    <source>
        <dbReference type="EMBL" id="TBL64673.1"/>
    </source>
</evidence>
<dbReference type="EC" id="2.7.-.-" evidence="6"/>
<dbReference type="AlphaFoldDB" id="A0A172X090"/>
<evidence type="ECO:0000313" key="6">
    <source>
        <dbReference type="EMBL" id="ANF30038.1"/>
    </source>
</evidence>
<dbReference type="InterPro" id="IPR047141">
    <property type="entry name" value="Stealth"/>
</dbReference>
<reference evidence="7 8" key="2">
    <citation type="submission" date="2019-02" db="EMBL/GenBank/DDBJ databases">
        <title>Comparative genomic analysis of the Hafnia genus genomes.</title>
        <authorList>
            <person name="Zhiqiu Y."/>
            <person name="Chao Y."/>
            <person name="Yuhui D."/>
            <person name="Di H."/>
            <person name="Bin L."/>
        </authorList>
    </citation>
    <scope>NUCLEOTIDE SEQUENCE [LARGE SCALE GENOMIC DNA]</scope>
    <source>
        <strain evidence="7 8">PCM_1210</strain>
    </source>
</reference>
<dbReference type="PANTHER" id="PTHR24045">
    <property type="match status" value="1"/>
</dbReference>
<dbReference type="GO" id="GO:0016772">
    <property type="term" value="F:transferase activity, transferring phosphorus-containing groups"/>
    <property type="evidence" value="ECO:0007669"/>
    <property type="project" value="InterPro"/>
</dbReference>
<dbReference type="EMBL" id="SITJ01000081">
    <property type="protein sequence ID" value="TBL64673.1"/>
    <property type="molecule type" value="Genomic_DNA"/>
</dbReference>
<feature type="domain" description="Stealth protein CR1 conserved region 1" evidence="5">
    <location>
        <begin position="4"/>
        <end position="21"/>
    </location>
</feature>
<evidence type="ECO:0000256" key="1">
    <source>
        <dbReference type="ARBA" id="ARBA00007583"/>
    </source>
</evidence>
<dbReference type="EMBL" id="KX117087">
    <property type="protein sequence ID" value="ANF30038.1"/>
    <property type="molecule type" value="Genomic_DNA"/>
</dbReference>